<feature type="repeat" description="TPR" evidence="3">
    <location>
        <begin position="59"/>
        <end position="92"/>
    </location>
</feature>
<dbReference type="PANTHER" id="PTHR44858">
    <property type="entry name" value="TETRATRICOPEPTIDE REPEAT PROTEIN 6"/>
    <property type="match status" value="1"/>
</dbReference>
<dbReference type="AlphaFoldDB" id="A0A6V8NLV9"/>
<keyword evidence="1" id="KW-0677">Repeat</keyword>
<dbReference type="Pfam" id="PF13414">
    <property type="entry name" value="TPR_11"/>
    <property type="match status" value="1"/>
</dbReference>
<comment type="caution">
    <text evidence="4">The sequence shown here is derived from an EMBL/GenBank/DDBJ whole genome shotgun (WGS) entry which is preliminary data.</text>
</comment>
<name>A0A6V8NLV9_9ACTN</name>
<protein>
    <submittedName>
        <fullName evidence="4">Super killer protein 3</fullName>
    </submittedName>
</protein>
<dbReference type="Gene3D" id="1.25.40.10">
    <property type="entry name" value="Tetratricopeptide repeat domain"/>
    <property type="match status" value="1"/>
</dbReference>
<dbReference type="PROSITE" id="PS50293">
    <property type="entry name" value="TPR_REGION"/>
    <property type="match status" value="1"/>
</dbReference>
<reference evidence="4 5" key="1">
    <citation type="journal article" date="2020" name="Front. Microbiol.">
        <title>Single-cell genomics of novel Actinobacteria with the Wood-Ljungdahl pathway discovered in a serpentinizing system.</title>
        <authorList>
            <person name="Merino N."/>
            <person name="Kawai M."/>
            <person name="Boyd E.S."/>
            <person name="Colman D.R."/>
            <person name="McGlynn S.E."/>
            <person name="Nealson K.H."/>
            <person name="Kurokawa K."/>
            <person name="Hongoh Y."/>
        </authorList>
    </citation>
    <scope>NUCLEOTIDE SEQUENCE [LARGE SCALE GENOMIC DNA]</scope>
    <source>
        <strain evidence="4 5">S06</strain>
    </source>
</reference>
<evidence type="ECO:0000256" key="1">
    <source>
        <dbReference type="ARBA" id="ARBA00022737"/>
    </source>
</evidence>
<accession>A0A6V8NLV9</accession>
<keyword evidence="2 3" id="KW-0802">TPR repeat</keyword>
<feature type="repeat" description="TPR" evidence="3">
    <location>
        <begin position="25"/>
        <end position="58"/>
    </location>
</feature>
<dbReference type="SMART" id="SM00028">
    <property type="entry name" value="TPR"/>
    <property type="match status" value="2"/>
</dbReference>
<organism evidence="4 5">
    <name type="scientific">Candidatus Hakubella thermalkaliphila</name>
    <dbReference type="NCBI Taxonomy" id="2754717"/>
    <lineage>
        <taxon>Bacteria</taxon>
        <taxon>Bacillati</taxon>
        <taxon>Actinomycetota</taxon>
        <taxon>Actinomycetota incertae sedis</taxon>
        <taxon>Candidatus Hakubellales</taxon>
        <taxon>Candidatus Hakubellaceae</taxon>
        <taxon>Candidatus Hakubella</taxon>
    </lineage>
</organism>
<evidence type="ECO:0000256" key="2">
    <source>
        <dbReference type="ARBA" id="ARBA00022803"/>
    </source>
</evidence>
<evidence type="ECO:0000313" key="5">
    <source>
        <dbReference type="Proteomes" id="UP000580051"/>
    </source>
</evidence>
<dbReference type="InterPro" id="IPR011990">
    <property type="entry name" value="TPR-like_helical_dom_sf"/>
</dbReference>
<dbReference type="Proteomes" id="UP000580051">
    <property type="component" value="Unassembled WGS sequence"/>
</dbReference>
<dbReference type="PROSITE" id="PS50005">
    <property type="entry name" value="TPR"/>
    <property type="match status" value="2"/>
</dbReference>
<sequence length="112" mass="13175">YGVIGRYDQSIKELKRAIELNPHDGGIYYNLALTYKNKGMVEEAIIEYEKAIQFDPDLMEARYNLGMIYENRGEKEKAMEAWKGYLELVAHKDNRAKEIREHLRGPNEHESR</sequence>
<evidence type="ECO:0000313" key="4">
    <source>
        <dbReference type="EMBL" id="GFP21349.1"/>
    </source>
</evidence>
<dbReference type="RefSeq" id="WP_176226480.1">
    <property type="nucleotide sequence ID" value="NZ_BLRV01000037.1"/>
</dbReference>
<evidence type="ECO:0000256" key="3">
    <source>
        <dbReference type="PROSITE-ProRule" id="PRU00339"/>
    </source>
</evidence>
<dbReference type="SUPFAM" id="SSF48452">
    <property type="entry name" value="TPR-like"/>
    <property type="match status" value="1"/>
</dbReference>
<dbReference type="PANTHER" id="PTHR44858:SF1">
    <property type="entry name" value="UDP-N-ACETYLGLUCOSAMINE--PEPTIDE N-ACETYLGLUCOSAMINYLTRANSFERASE SPINDLY-RELATED"/>
    <property type="match status" value="1"/>
</dbReference>
<dbReference type="InterPro" id="IPR050498">
    <property type="entry name" value="Ycf3"/>
</dbReference>
<gene>
    <name evidence="4" type="ORF">HKBW3S06_00575</name>
</gene>
<dbReference type="EMBL" id="BLRV01000037">
    <property type="protein sequence ID" value="GFP21349.1"/>
    <property type="molecule type" value="Genomic_DNA"/>
</dbReference>
<feature type="non-terminal residue" evidence="4">
    <location>
        <position position="1"/>
    </location>
</feature>
<proteinExistence type="predicted"/>
<dbReference type="InterPro" id="IPR019734">
    <property type="entry name" value="TPR_rpt"/>
</dbReference>
<dbReference type="Pfam" id="PF13431">
    <property type="entry name" value="TPR_17"/>
    <property type="match status" value="1"/>
</dbReference>